<gene>
    <name evidence="2" type="ORF">CYLTODRAFT_424170</name>
</gene>
<evidence type="ECO:0000256" key="1">
    <source>
        <dbReference type="SAM" id="Coils"/>
    </source>
</evidence>
<accession>A0A0D7B501</accession>
<dbReference type="OrthoDB" id="2890875at2759"/>
<evidence type="ECO:0000313" key="3">
    <source>
        <dbReference type="Proteomes" id="UP000054007"/>
    </source>
</evidence>
<dbReference type="Proteomes" id="UP000054007">
    <property type="component" value="Unassembled WGS sequence"/>
</dbReference>
<evidence type="ECO:0000313" key="2">
    <source>
        <dbReference type="EMBL" id="KIY65653.1"/>
    </source>
</evidence>
<name>A0A0D7B501_9AGAR</name>
<dbReference type="STRING" id="1314674.A0A0D7B501"/>
<organism evidence="2 3">
    <name type="scientific">Cylindrobasidium torrendii FP15055 ss-10</name>
    <dbReference type="NCBI Taxonomy" id="1314674"/>
    <lineage>
        <taxon>Eukaryota</taxon>
        <taxon>Fungi</taxon>
        <taxon>Dikarya</taxon>
        <taxon>Basidiomycota</taxon>
        <taxon>Agaricomycotina</taxon>
        <taxon>Agaricomycetes</taxon>
        <taxon>Agaricomycetidae</taxon>
        <taxon>Agaricales</taxon>
        <taxon>Marasmiineae</taxon>
        <taxon>Physalacriaceae</taxon>
        <taxon>Cylindrobasidium</taxon>
    </lineage>
</organism>
<dbReference type="EMBL" id="KN880582">
    <property type="protein sequence ID" value="KIY65653.1"/>
    <property type="molecule type" value="Genomic_DNA"/>
</dbReference>
<keyword evidence="3" id="KW-1185">Reference proteome</keyword>
<dbReference type="AlphaFoldDB" id="A0A0D7B501"/>
<proteinExistence type="predicted"/>
<dbReference type="SUPFAM" id="SSF52058">
    <property type="entry name" value="L domain-like"/>
    <property type="match status" value="1"/>
</dbReference>
<feature type="coiled-coil region" evidence="1">
    <location>
        <begin position="26"/>
        <end position="53"/>
    </location>
</feature>
<sequence length="497" mass="57511">MAHLASILNIQETLFTTNQVPSEADSKVIEVKLAQLREERSRLAARLAETEATIAHLKAIQHPIRYIPDDVLGRIFEYATPWCFGDGTERDSFPPIPLKLDAPWTLSHVCRNWRAVCLSLPQLWSAFWVLWGEPGTTEWVERLDTLYPRSEPLLLRLYADYISEACLPTLLESAHRWRCIRLHIDWNMNSDDDVVLHDCLFPHLTHLALRQTGRNREFPKIVAPCLQNLELVDAWIPYRCLLPWDQITQYKSTNTDHDLIGLMKNLEEIVIEDNSTFCRWHNLDTRNVVSMNSVRRLEYTDTNTDDDEEIGHGSCYTKLFTHYQFTSLRTLVITDAFPEGAGFAFTLPSVIELSLSFQKPYTIRGILYATPNMQSLHLRVESDAQIWLMNYTHPALQQRPPVAHLRQLRHLLLTLMEGPPLVVFALGRAITDLKVDYELPLETVSFYSGILGEEKTRAPKSQWVKNLQEEIPDDVDVWTARGIQVQYHYNVQHRFAE</sequence>
<keyword evidence="1" id="KW-0175">Coiled coil</keyword>
<reference evidence="2 3" key="1">
    <citation type="journal article" date="2015" name="Fungal Genet. Biol.">
        <title>Evolution of novel wood decay mechanisms in Agaricales revealed by the genome sequences of Fistulina hepatica and Cylindrobasidium torrendii.</title>
        <authorList>
            <person name="Floudas D."/>
            <person name="Held B.W."/>
            <person name="Riley R."/>
            <person name="Nagy L.G."/>
            <person name="Koehler G."/>
            <person name="Ransdell A.S."/>
            <person name="Younus H."/>
            <person name="Chow J."/>
            <person name="Chiniquy J."/>
            <person name="Lipzen A."/>
            <person name="Tritt A."/>
            <person name="Sun H."/>
            <person name="Haridas S."/>
            <person name="LaButti K."/>
            <person name="Ohm R.A."/>
            <person name="Kues U."/>
            <person name="Blanchette R.A."/>
            <person name="Grigoriev I.V."/>
            <person name="Minto R.E."/>
            <person name="Hibbett D.S."/>
        </authorList>
    </citation>
    <scope>NUCLEOTIDE SEQUENCE [LARGE SCALE GENOMIC DNA]</scope>
    <source>
        <strain evidence="2 3">FP15055 ss-10</strain>
    </source>
</reference>
<protein>
    <submittedName>
        <fullName evidence="2">Uncharacterized protein</fullName>
    </submittedName>
</protein>